<comment type="subcellular location">
    <subcellularLocation>
        <location evidence="1">Nucleus</location>
    </subcellularLocation>
</comment>
<dbReference type="GO" id="GO:0006357">
    <property type="term" value="P:regulation of transcription by RNA polymerase II"/>
    <property type="evidence" value="ECO:0007669"/>
    <property type="project" value="InterPro"/>
</dbReference>
<evidence type="ECO:0008006" key="8">
    <source>
        <dbReference type="Google" id="ProtNLM"/>
    </source>
</evidence>
<evidence type="ECO:0000256" key="3">
    <source>
        <dbReference type="ARBA" id="ARBA00023015"/>
    </source>
</evidence>
<gene>
    <name evidence="6" type="ORF">CANINC_000422</name>
</gene>
<keyword evidence="3" id="KW-0805">Transcription regulation</keyword>
<protein>
    <recommendedName>
        <fullName evidence="8">Mediator of RNA polymerase II transcription subunit 22</fullName>
    </recommendedName>
</protein>
<reference evidence="6 7" key="1">
    <citation type="journal article" date="2019" name="Front. Genet.">
        <title>Whole-Genome Sequencing of the Opportunistic Yeast Pathogen Candida inconspicua Uncovers Its Hybrid Origin.</title>
        <authorList>
            <person name="Mixao V."/>
            <person name="Hansen A.P."/>
            <person name="Saus E."/>
            <person name="Boekhout T."/>
            <person name="Lass-Florl C."/>
            <person name="Gabaldon T."/>
        </authorList>
    </citation>
    <scope>NUCLEOTIDE SEQUENCE [LARGE SCALE GENOMIC DNA]</scope>
    <source>
        <strain evidence="6 7">CBS 180</strain>
    </source>
</reference>
<comment type="caution">
    <text evidence="6">The sequence shown here is derived from an EMBL/GenBank/DDBJ whole genome shotgun (WGS) entry which is preliminary data.</text>
</comment>
<dbReference type="AlphaFoldDB" id="A0A4T0X645"/>
<dbReference type="InterPro" id="IPR009332">
    <property type="entry name" value="Med22"/>
</dbReference>
<name>A0A4T0X645_9ASCO</name>
<evidence type="ECO:0000313" key="7">
    <source>
        <dbReference type="Proteomes" id="UP000307173"/>
    </source>
</evidence>
<keyword evidence="7" id="KW-1185">Reference proteome</keyword>
<evidence type="ECO:0000313" key="6">
    <source>
        <dbReference type="EMBL" id="TID30976.1"/>
    </source>
</evidence>
<dbReference type="Gene3D" id="6.10.280.160">
    <property type="entry name" value="Mediator of RNA polymerase II transcription subunit 22"/>
    <property type="match status" value="1"/>
</dbReference>
<dbReference type="OrthoDB" id="203279at2759"/>
<dbReference type="EMBL" id="SELW01000071">
    <property type="protein sequence ID" value="TID30976.1"/>
    <property type="molecule type" value="Genomic_DNA"/>
</dbReference>
<dbReference type="STRING" id="52247.A0A4T0X645"/>
<keyword evidence="4" id="KW-0804">Transcription</keyword>
<sequence length="101" mass="11543">MSNAVAKFDTNIQLVLTKFQEILALLTLHDKTLEVHATESLQIENNAHTIVRLVEELLTLTRTLKEKWILGQLPKEEGLKDVNNYELYLRINSLLNDITSG</sequence>
<keyword evidence="5" id="KW-0539">Nucleus</keyword>
<evidence type="ECO:0000256" key="1">
    <source>
        <dbReference type="ARBA" id="ARBA00004123"/>
    </source>
</evidence>
<evidence type="ECO:0000256" key="2">
    <source>
        <dbReference type="ARBA" id="ARBA00005942"/>
    </source>
</evidence>
<accession>A0A4T0X645</accession>
<organism evidence="6 7">
    <name type="scientific">Pichia inconspicua</name>
    <dbReference type="NCBI Taxonomy" id="52247"/>
    <lineage>
        <taxon>Eukaryota</taxon>
        <taxon>Fungi</taxon>
        <taxon>Dikarya</taxon>
        <taxon>Ascomycota</taxon>
        <taxon>Saccharomycotina</taxon>
        <taxon>Pichiomycetes</taxon>
        <taxon>Pichiales</taxon>
        <taxon>Pichiaceae</taxon>
        <taxon>Pichia</taxon>
    </lineage>
</organism>
<dbReference type="GO" id="GO:0003712">
    <property type="term" value="F:transcription coregulator activity"/>
    <property type="evidence" value="ECO:0007669"/>
    <property type="project" value="InterPro"/>
</dbReference>
<proteinExistence type="inferred from homology"/>
<dbReference type="GO" id="GO:0016592">
    <property type="term" value="C:mediator complex"/>
    <property type="evidence" value="ECO:0007669"/>
    <property type="project" value="InterPro"/>
</dbReference>
<comment type="similarity">
    <text evidence="2">Belongs to the Mediator complex subunit 22 family.</text>
</comment>
<dbReference type="Pfam" id="PF06179">
    <property type="entry name" value="Med22"/>
    <property type="match status" value="1"/>
</dbReference>
<evidence type="ECO:0000256" key="5">
    <source>
        <dbReference type="ARBA" id="ARBA00023242"/>
    </source>
</evidence>
<evidence type="ECO:0000256" key="4">
    <source>
        <dbReference type="ARBA" id="ARBA00023163"/>
    </source>
</evidence>
<dbReference type="Proteomes" id="UP000307173">
    <property type="component" value="Unassembled WGS sequence"/>
</dbReference>